<feature type="region of interest" description="Disordered" evidence="1">
    <location>
        <begin position="417"/>
        <end position="497"/>
    </location>
</feature>
<keyword evidence="2" id="KW-0732">Signal</keyword>
<gene>
    <name evidence="3" type="ORF">CAUJ_LOCUS9626</name>
</gene>
<comment type="caution">
    <text evidence="3">The sequence shown here is derived from an EMBL/GenBank/DDBJ whole genome shotgun (WGS) entry which is preliminary data.</text>
</comment>
<reference evidence="3" key="1">
    <citation type="submission" date="2020-10" db="EMBL/GenBank/DDBJ databases">
        <authorList>
            <person name="Kikuchi T."/>
        </authorList>
    </citation>
    <scope>NUCLEOTIDE SEQUENCE</scope>
    <source>
        <strain evidence="3">NKZ352</strain>
    </source>
</reference>
<accession>A0A8S1HEQ7</accession>
<name>A0A8S1HEQ7_9PELO</name>
<organism evidence="3 4">
    <name type="scientific">Caenorhabditis auriculariae</name>
    <dbReference type="NCBI Taxonomy" id="2777116"/>
    <lineage>
        <taxon>Eukaryota</taxon>
        <taxon>Metazoa</taxon>
        <taxon>Ecdysozoa</taxon>
        <taxon>Nematoda</taxon>
        <taxon>Chromadorea</taxon>
        <taxon>Rhabditida</taxon>
        <taxon>Rhabditina</taxon>
        <taxon>Rhabditomorpha</taxon>
        <taxon>Rhabditoidea</taxon>
        <taxon>Rhabditidae</taxon>
        <taxon>Peloderinae</taxon>
        <taxon>Caenorhabditis</taxon>
    </lineage>
</organism>
<proteinExistence type="predicted"/>
<evidence type="ECO:0000313" key="3">
    <source>
        <dbReference type="EMBL" id="CAD6193707.1"/>
    </source>
</evidence>
<protein>
    <submittedName>
        <fullName evidence="3">Uncharacterized protein</fullName>
    </submittedName>
</protein>
<evidence type="ECO:0000256" key="1">
    <source>
        <dbReference type="SAM" id="MobiDB-lite"/>
    </source>
</evidence>
<feature type="signal peptide" evidence="2">
    <location>
        <begin position="1"/>
        <end position="16"/>
    </location>
</feature>
<feature type="compositionally biased region" description="Low complexity" evidence="1">
    <location>
        <begin position="464"/>
        <end position="497"/>
    </location>
</feature>
<dbReference type="Proteomes" id="UP000835052">
    <property type="component" value="Unassembled WGS sequence"/>
</dbReference>
<sequence length="596" mass="65982">MLRLIILASFYTFSSANVEETSDRISRIANQYARWALGGSQQHHTPAFPQNKFYLQHPPRHIQPRFYNPAPVKQYIHTVRVQPPPAPTPPTILLRNPNYSPDIRRKPTGPSFLPPFQPQYFQTPAMVPNPNFPRLIELPPLFPANASSLPPYLTHQQNYPTIINSGPIIPPDAPLALTLPTPPTFPSPFMPMVTQRQPPPLAALQKPQTVAKETEENEEEQPETENALKEASKKQKFGMPRFGPMMPMALPMRPFAPMTPPLQVPPPPHHFQPFFVSQPSCPAGWCGNDCCPSPSTTIQATALPGSPTPPHPLVLVVHPSPQAQCSPSCQPTCNPQCLFRESFIQETQYFNMIQEPQCREDCMPSCHVDCLIMPPERVRCSSYHCQCSAGYVACAAFTCCMRYKNMAARMRSAAREDNSESYAPLNGTTDGASSPFPPYRHHSPTVASVTTDPDGVMSPPTVPPTTSTSTSTTTTTPSPTTTEATSTSTSTTVAPSTSPVSITLDIVTVSPIYPEVTSPIPMIPAYGIWELRPDASKTNEQKNAQFLEQPKEDRHVIRSENFLDVLTELAQVKMKEDLSEDLKHAKTYLDLLTENI</sequence>
<evidence type="ECO:0000256" key="2">
    <source>
        <dbReference type="SAM" id="SignalP"/>
    </source>
</evidence>
<dbReference type="OrthoDB" id="5876873at2759"/>
<evidence type="ECO:0000313" key="4">
    <source>
        <dbReference type="Proteomes" id="UP000835052"/>
    </source>
</evidence>
<feature type="region of interest" description="Disordered" evidence="1">
    <location>
        <begin position="205"/>
        <end position="239"/>
    </location>
</feature>
<keyword evidence="4" id="KW-1185">Reference proteome</keyword>
<dbReference type="AlphaFoldDB" id="A0A8S1HEQ7"/>
<dbReference type="EMBL" id="CAJGYM010000037">
    <property type="protein sequence ID" value="CAD6193707.1"/>
    <property type="molecule type" value="Genomic_DNA"/>
</dbReference>
<feature type="chain" id="PRO_5035743124" evidence="2">
    <location>
        <begin position="17"/>
        <end position="596"/>
    </location>
</feature>